<proteinExistence type="predicted"/>
<keyword evidence="2" id="KW-1185">Reference proteome</keyword>
<reference evidence="1 2" key="1">
    <citation type="journal article" date="2019" name="Sci. Rep.">
        <title>Orb-weaving spider Araneus ventricosus genome elucidates the spidroin gene catalogue.</title>
        <authorList>
            <person name="Kono N."/>
            <person name="Nakamura H."/>
            <person name="Ohtoshi R."/>
            <person name="Moran D.A.P."/>
            <person name="Shinohara A."/>
            <person name="Yoshida Y."/>
            <person name="Fujiwara M."/>
            <person name="Mori M."/>
            <person name="Tomita M."/>
            <person name="Arakawa K."/>
        </authorList>
    </citation>
    <scope>NUCLEOTIDE SEQUENCE [LARGE SCALE GENOMIC DNA]</scope>
</reference>
<dbReference type="PANTHER" id="PTHR10492">
    <property type="match status" value="1"/>
</dbReference>
<evidence type="ECO:0000313" key="1">
    <source>
        <dbReference type="EMBL" id="GBM36467.1"/>
    </source>
</evidence>
<organism evidence="1 2">
    <name type="scientific">Araneus ventricosus</name>
    <name type="common">Orbweaver spider</name>
    <name type="synonym">Epeira ventricosa</name>
    <dbReference type="NCBI Taxonomy" id="182803"/>
    <lineage>
        <taxon>Eukaryota</taxon>
        <taxon>Metazoa</taxon>
        <taxon>Ecdysozoa</taxon>
        <taxon>Arthropoda</taxon>
        <taxon>Chelicerata</taxon>
        <taxon>Arachnida</taxon>
        <taxon>Araneae</taxon>
        <taxon>Araneomorphae</taxon>
        <taxon>Entelegynae</taxon>
        <taxon>Araneoidea</taxon>
        <taxon>Araneidae</taxon>
        <taxon>Araneus</taxon>
    </lineage>
</organism>
<name>A0A4Y2F6J8_ARAVE</name>
<dbReference type="OrthoDB" id="8121869at2759"/>
<dbReference type="AlphaFoldDB" id="A0A4Y2F6J8"/>
<dbReference type="Proteomes" id="UP000499080">
    <property type="component" value="Unassembled WGS sequence"/>
</dbReference>
<accession>A0A4Y2F6J8</accession>
<gene>
    <name evidence="1" type="ORF">AVEN_234843_1</name>
</gene>
<sequence length="161" mass="18627">MLVSILDTEKYYFRIILLRKSEAVRFDDISTVNGWRCITFQQACQEYGLLRGNHQWHDALNEAAKFQSPRQLRMLFAMICGIREVEDVPDLWVQHHVSLCEDFVHRYSEQTGSHYALVDIKELLTSYNLSLQKLHLPTLDLPASILKRKRKLSCCGGAGKS</sequence>
<evidence type="ECO:0000313" key="2">
    <source>
        <dbReference type="Proteomes" id="UP000499080"/>
    </source>
</evidence>
<dbReference type="EMBL" id="BGPR01000811">
    <property type="protein sequence ID" value="GBM36467.1"/>
    <property type="molecule type" value="Genomic_DNA"/>
</dbReference>
<comment type="caution">
    <text evidence="1">The sequence shown here is derived from an EMBL/GenBank/DDBJ whole genome shotgun (WGS) entry which is preliminary data.</text>
</comment>
<protein>
    <submittedName>
        <fullName evidence="1">Uncharacterized protein</fullName>
    </submittedName>
</protein>
<dbReference type="PANTHER" id="PTHR10492:SF57">
    <property type="entry name" value="ATP-DEPENDENT DNA HELICASE"/>
    <property type="match status" value="1"/>
</dbReference>